<dbReference type="Proteomes" id="UP000703269">
    <property type="component" value="Unassembled WGS sequence"/>
</dbReference>
<accession>A0A9P3G777</accession>
<dbReference type="Pfam" id="PF08031">
    <property type="entry name" value="BBE"/>
    <property type="match status" value="1"/>
</dbReference>
<evidence type="ECO:0000259" key="6">
    <source>
        <dbReference type="PROSITE" id="PS51387"/>
    </source>
</evidence>
<dbReference type="AlphaFoldDB" id="A0A9P3G777"/>
<comment type="cofactor">
    <cofactor evidence="1">
        <name>FAD</name>
        <dbReference type="ChEBI" id="CHEBI:57692"/>
    </cofactor>
</comment>
<keyword evidence="5" id="KW-0560">Oxidoreductase</keyword>
<gene>
    <name evidence="7" type="ORF">PsYK624_048720</name>
</gene>
<evidence type="ECO:0000256" key="3">
    <source>
        <dbReference type="ARBA" id="ARBA00022630"/>
    </source>
</evidence>
<sequence length="463" mass="49429">MSDLEDLKRKFKGDIVTPSDAGYADAIARWATNAVRRARIVAYVRDAADVGAALRYARAHGLPLAVHGGGHSASGASSVAGGLVVDLARFLGGVRVDAQARRAYVGGGARWGAVDAACAAHGLAVVGATVSHTGVGGLTVAGGYGWLTPTHGLTIDSLVGATVVAADGVAHTASESENPGLLWGIRGGGCNLGVVTEFVFELRPQRRTVFCGEMIFTEEKLEAVAEAVEDWYPTAGENQVIHVTLGRGSDGNPTITLLMFYNGAEADGREAFKAFSDLGPVMDLRREMTYEMSNSFMDTSFPAGQCHWSKGVAAVDATRIMTRRVFDKIMELSAPGTPMDHVTLTIEYMSQAKVNSVPSAATAFVRNRPGLGNASVQVVWDADTPELTAAARHIADEIARAVQAGELRRGGRCAESEASPERADRFARARALFGANYPRMQRLKRRYDPEIIFDKWFVVEPSE</sequence>
<dbReference type="InterPro" id="IPR016167">
    <property type="entry name" value="FAD-bd_PCMH_sub1"/>
</dbReference>
<keyword evidence="8" id="KW-1185">Reference proteome</keyword>
<keyword evidence="4" id="KW-0274">FAD</keyword>
<dbReference type="Gene3D" id="3.40.462.20">
    <property type="match status" value="1"/>
</dbReference>
<comment type="similarity">
    <text evidence="2">Belongs to the oxygen-dependent FAD-linked oxidoreductase family.</text>
</comment>
<dbReference type="InterPro" id="IPR012951">
    <property type="entry name" value="BBE"/>
</dbReference>
<feature type="domain" description="FAD-binding PCMH-type" evidence="6">
    <location>
        <begin position="33"/>
        <end position="205"/>
    </location>
</feature>
<comment type="caution">
    <text evidence="7">The sequence shown here is derived from an EMBL/GenBank/DDBJ whole genome shotgun (WGS) entry which is preliminary data.</text>
</comment>
<dbReference type="PANTHER" id="PTHR42973:SF39">
    <property type="entry name" value="FAD-BINDING PCMH-TYPE DOMAIN-CONTAINING PROTEIN"/>
    <property type="match status" value="1"/>
</dbReference>
<dbReference type="PROSITE" id="PS51387">
    <property type="entry name" value="FAD_PCMH"/>
    <property type="match status" value="1"/>
</dbReference>
<dbReference type="GO" id="GO:0016491">
    <property type="term" value="F:oxidoreductase activity"/>
    <property type="evidence" value="ECO:0007669"/>
    <property type="project" value="UniProtKB-KW"/>
</dbReference>
<evidence type="ECO:0000313" key="7">
    <source>
        <dbReference type="EMBL" id="GJE88785.1"/>
    </source>
</evidence>
<dbReference type="SUPFAM" id="SSF56176">
    <property type="entry name" value="FAD-binding/transporter-associated domain-like"/>
    <property type="match status" value="1"/>
</dbReference>
<dbReference type="Gene3D" id="3.30.43.10">
    <property type="entry name" value="Uridine Diphospho-n-acetylenolpyruvylglucosamine Reductase, domain 2"/>
    <property type="match status" value="1"/>
</dbReference>
<dbReference type="InterPro" id="IPR050416">
    <property type="entry name" value="FAD-linked_Oxidoreductase"/>
</dbReference>
<protein>
    <submittedName>
        <fullName evidence="7">FAD-binding oxidoreductase</fullName>
    </submittedName>
</protein>
<dbReference type="EMBL" id="BPQB01000010">
    <property type="protein sequence ID" value="GJE88785.1"/>
    <property type="molecule type" value="Genomic_DNA"/>
</dbReference>
<evidence type="ECO:0000256" key="2">
    <source>
        <dbReference type="ARBA" id="ARBA00005466"/>
    </source>
</evidence>
<dbReference type="Gene3D" id="3.30.465.10">
    <property type="match status" value="1"/>
</dbReference>
<dbReference type="InterPro" id="IPR006094">
    <property type="entry name" value="Oxid_FAD_bind_N"/>
</dbReference>
<evidence type="ECO:0000256" key="5">
    <source>
        <dbReference type="ARBA" id="ARBA00023002"/>
    </source>
</evidence>
<organism evidence="7 8">
    <name type="scientific">Phanerochaete sordida</name>
    <dbReference type="NCBI Taxonomy" id="48140"/>
    <lineage>
        <taxon>Eukaryota</taxon>
        <taxon>Fungi</taxon>
        <taxon>Dikarya</taxon>
        <taxon>Basidiomycota</taxon>
        <taxon>Agaricomycotina</taxon>
        <taxon>Agaricomycetes</taxon>
        <taxon>Polyporales</taxon>
        <taxon>Phanerochaetaceae</taxon>
        <taxon>Phanerochaete</taxon>
    </lineage>
</organism>
<dbReference type="Pfam" id="PF01565">
    <property type="entry name" value="FAD_binding_4"/>
    <property type="match status" value="1"/>
</dbReference>
<evidence type="ECO:0000256" key="4">
    <source>
        <dbReference type="ARBA" id="ARBA00022827"/>
    </source>
</evidence>
<dbReference type="OrthoDB" id="415825at2759"/>
<dbReference type="GO" id="GO:0071949">
    <property type="term" value="F:FAD binding"/>
    <property type="evidence" value="ECO:0007669"/>
    <property type="project" value="InterPro"/>
</dbReference>
<name>A0A9P3G777_9APHY</name>
<dbReference type="PANTHER" id="PTHR42973">
    <property type="entry name" value="BINDING OXIDOREDUCTASE, PUTATIVE (AFU_ORTHOLOGUE AFUA_1G17690)-RELATED"/>
    <property type="match status" value="1"/>
</dbReference>
<proteinExistence type="inferred from homology"/>
<reference evidence="7 8" key="1">
    <citation type="submission" date="2021-08" db="EMBL/GenBank/DDBJ databases">
        <title>Draft Genome Sequence of Phanerochaete sordida strain YK-624.</title>
        <authorList>
            <person name="Mori T."/>
            <person name="Dohra H."/>
            <person name="Suzuki T."/>
            <person name="Kawagishi H."/>
            <person name="Hirai H."/>
        </authorList>
    </citation>
    <scope>NUCLEOTIDE SEQUENCE [LARGE SCALE GENOMIC DNA]</scope>
    <source>
        <strain evidence="7 8">YK-624</strain>
    </source>
</reference>
<dbReference type="InterPro" id="IPR016166">
    <property type="entry name" value="FAD-bd_PCMH"/>
</dbReference>
<dbReference type="InterPro" id="IPR036318">
    <property type="entry name" value="FAD-bd_PCMH-like_sf"/>
</dbReference>
<evidence type="ECO:0000313" key="8">
    <source>
        <dbReference type="Proteomes" id="UP000703269"/>
    </source>
</evidence>
<keyword evidence="3" id="KW-0285">Flavoprotein</keyword>
<dbReference type="InterPro" id="IPR016169">
    <property type="entry name" value="FAD-bd_PCMH_sub2"/>
</dbReference>
<evidence type="ECO:0000256" key="1">
    <source>
        <dbReference type="ARBA" id="ARBA00001974"/>
    </source>
</evidence>